<dbReference type="Gene3D" id="1.20.200.10">
    <property type="entry name" value="Fumarase/aspartase (Central domain)"/>
    <property type="match status" value="1"/>
</dbReference>
<gene>
    <name evidence="3" type="ORF">BPAG_LOCUS798</name>
</gene>
<name>A0A0N4SYI6_BRUPA</name>
<dbReference type="InterPro" id="IPR055169">
    <property type="entry name" value="ASLyase_C"/>
</dbReference>
<dbReference type="Proteomes" id="UP000278627">
    <property type="component" value="Unassembled WGS sequence"/>
</dbReference>
<dbReference type="PROSITE" id="PS00163">
    <property type="entry name" value="FUMARATE_LYASES"/>
    <property type="match status" value="1"/>
</dbReference>
<sequence>MISHINSEDKFETVLKSRYCGKSPLMNILSERNRVLIWRQMWIWLAEGEMQLGLKQVTEEAIEEMKKSKDVIDWGTIRREEKRIKHDVMAHTYAFGKMCPKAKGIIHLGATSCFVQDNADLIVQRQATDYILKKYVFLGILTRYEVFGSPSKFVENSGIYRLAVCLSRLDDFAEKTKDIVTVGRTHYQTASLVTVGKRAAMWAQELLMVFTKLEHFRENMRFRGVKGATGTQDSFMALFHNDEAKVDKLDELIMKSAGFASRFYISGQTYSRQQDCDLVNIFALLGAATKKICTDIRILQAFGELFEPFESEQVGSSAMPYKRNPIKSERVSSLARKLMSAPQDALNTLGDQSLERTLDDSAIRRILIPDMFLLADAILTIFQHIVEGLTVDKERIEYNVHADLPFLALEKAMMLLTEEGADRQDAYEKIREVTLAAKETQKRERVDLESILANVFFDKVRDRILQLAKSPLCFTGRSSSQTIHFLNEELRPAIAKYLDDDMKTKVQLDV</sequence>
<dbReference type="Pfam" id="PF22304">
    <property type="entry name" value="ASLyase_C"/>
    <property type="match status" value="1"/>
</dbReference>
<reference evidence="5" key="1">
    <citation type="submission" date="2016-04" db="UniProtKB">
        <authorList>
            <consortium name="WormBaseParasite"/>
        </authorList>
    </citation>
    <scope>IDENTIFICATION</scope>
</reference>
<dbReference type="Gene3D" id="1.10.40.30">
    <property type="entry name" value="Fumarase/aspartase (C-terminal domain)"/>
    <property type="match status" value="1"/>
</dbReference>
<evidence type="ECO:0000313" key="4">
    <source>
        <dbReference type="Proteomes" id="UP000278627"/>
    </source>
</evidence>
<dbReference type="InterPro" id="IPR019468">
    <property type="entry name" value="AdenyloSucc_lyase_C"/>
</dbReference>
<dbReference type="InterPro" id="IPR000362">
    <property type="entry name" value="Fumarate_lyase_fam"/>
</dbReference>
<dbReference type="PANTHER" id="PTHR43172:SF1">
    <property type="entry name" value="ADENYLOSUCCINATE LYASE"/>
    <property type="match status" value="1"/>
</dbReference>
<feature type="domain" description="Adenylosuccinate lyase C-terminal" evidence="2">
    <location>
        <begin position="404"/>
        <end position="486"/>
    </location>
</feature>
<dbReference type="SMART" id="SM00998">
    <property type="entry name" value="ADSL_C"/>
    <property type="match status" value="1"/>
</dbReference>
<dbReference type="InterPro" id="IPR022761">
    <property type="entry name" value="Fumarate_lyase_N"/>
</dbReference>
<evidence type="ECO:0000313" key="5">
    <source>
        <dbReference type="WBParaSite" id="BPAG_0000079701-mRNA-1"/>
    </source>
</evidence>
<dbReference type="EMBL" id="UZAD01000043">
    <property type="protein sequence ID" value="VDN81984.1"/>
    <property type="molecule type" value="Genomic_DNA"/>
</dbReference>
<reference evidence="3 4" key="2">
    <citation type="submission" date="2018-11" db="EMBL/GenBank/DDBJ databases">
        <authorList>
            <consortium name="Pathogen Informatics"/>
        </authorList>
    </citation>
    <scope>NUCLEOTIDE SEQUENCE [LARGE SCALE GENOMIC DNA]</scope>
</reference>
<protein>
    <submittedName>
        <fullName evidence="5">ADSL_C domain-containing protein</fullName>
    </submittedName>
</protein>
<dbReference type="InterPro" id="IPR020557">
    <property type="entry name" value="Fumarate_lyase_CS"/>
</dbReference>
<accession>A0A0N4SYI6</accession>
<dbReference type="InterPro" id="IPR008948">
    <property type="entry name" value="L-Aspartase-like"/>
</dbReference>
<keyword evidence="1" id="KW-0456">Lyase</keyword>
<dbReference type="WBParaSite" id="BPAG_0000079701-mRNA-1">
    <property type="protein sequence ID" value="BPAG_0000079701-mRNA-1"/>
    <property type="gene ID" value="BPAG_0000079701"/>
</dbReference>
<dbReference type="PRINTS" id="PR00149">
    <property type="entry name" value="FUMRATELYASE"/>
</dbReference>
<dbReference type="SUPFAM" id="SSF48557">
    <property type="entry name" value="L-aspartase-like"/>
    <property type="match status" value="2"/>
</dbReference>
<evidence type="ECO:0000256" key="1">
    <source>
        <dbReference type="ARBA" id="ARBA00023239"/>
    </source>
</evidence>
<dbReference type="AlphaFoldDB" id="A0A0N4SYI6"/>
<dbReference type="Pfam" id="PF00206">
    <property type="entry name" value="Lyase_1"/>
    <property type="match status" value="1"/>
</dbReference>
<dbReference type="GO" id="GO:0005829">
    <property type="term" value="C:cytosol"/>
    <property type="evidence" value="ECO:0007669"/>
    <property type="project" value="TreeGrafter"/>
</dbReference>
<evidence type="ECO:0000313" key="3">
    <source>
        <dbReference type="EMBL" id="VDN81984.1"/>
    </source>
</evidence>
<dbReference type="STRING" id="6280.A0A0N4SYI6"/>
<evidence type="ECO:0000259" key="2">
    <source>
        <dbReference type="SMART" id="SM00998"/>
    </source>
</evidence>
<proteinExistence type="predicted"/>
<dbReference type="Gene3D" id="1.10.275.60">
    <property type="match status" value="2"/>
</dbReference>
<organism evidence="5">
    <name type="scientific">Brugia pahangi</name>
    <name type="common">Filarial nematode worm</name>
    <dbReference type="NCBI Taxonomy" id="6280"/>
    <lineage>
        <taxon>Eukaryota</taxon>
        <taxon>Metazoa</taxon>
        <taxon>Ecdysozoa</taxon>
        <taxon>Nematoda</taxon>
        <taxon>Chromadorea</taxon>
        <taxon>Rhabditida</taxon>
        <taxon>Spirurina</taxon>
        <taxon>Spiruromorpha</taxon>
        <taxon>Filarioidea</taxon>
        <taxon>Onchocercidae</taxon>
        <taxon>Brugia</taxon>
    </lineage>
</organism>
<dbReference type="GO" id="GO:0070626">
    <property type="term" value="F:(S)-2-(5-amino-1-(5-phospho-D-ribosyl)imidazole-4-carboxamido) succinate lyase (fumarate-forming) activity"/>
    <property type="evidence" value="ECO:0007669"/>
    <property type="project" value="TreeGrafter"/>
</dbReference>
<dbReference type="GO" id="GO:0004018">
    <property type="term" value="F:N6-(1,2-dicarboxyethyl)AMP AMP-lyase (fumarate-forming) activity"/>
    <property type="evidence" value="ECO:0007669"/>
    <property type="project" value="TreeGrafter"/>
</dbReference>
<dbReference type="GO" id="GO:0044208">
    <property type="term" value="P:'de novo' AMP biosynthetic process"/>
    <property type="evidence" value="ECO:0007669"/>
    <property type="project" value="TreeGrafter"/>
</dbReference>
<keyword evidence="4" id="KW-1185">Reference proteome</keyword>
<dbReference type="PANTHER" id="PTHR43172">
    <property type="entry name" value="ADENYLOSUCCINATE LYASE"/>
    <property type="match status" value="1"/>
</dbReference>